<protein>
    <recommendedName>
        <fullName evidence="2">NAD(+) kinase</fullName>
        <ecNumber evidence="2">2.7.1.23</ecNumber>
    </recommendedName>
</protein>
<keyword evidence="4" id="KW-0418">Kinase</keyword>
<keyword evidence="7" id="KW-1185">Reference proteome</keyword>
<dbReference type="GO" id="GO:0019674">
    <property type="term" value="P:NAD+ metabolic process"/>
    <property type="evidence" value="ECO:0007669"/>
    <property type="project" value="InterPro"/>
</dbReference>
<evidence type="ECO:0000256" key="3">
    <source>
        <dbReference type="ARBA" id="ARBA00022679"/>
    </source>
</evidence>
<dbReference type="GO" id="GO:0006741">
    <property type="term" value="P:NADP+ biosynthetic process"/>
    <property type="evidence" value="ECO:0007669"/>
    <property type="project" value="InterPro"/>
</dbReference>
<dbReference type="InterPro" id="IPR017438">
    <property type="entry name" value="ATP-NAD_kinase_N"/>
</dbReference>
<dbReference type="AlphaFoldDB" id="A0A6J3KM47"/>
<evidence type="ECO:0000313" key="8">
    <source>
        <dbReference type="RefSeq" id="XP_033354075.1"/>
    </source>
</evidence>
<dbReference type="EC" id="2.7.1.23" evidence="2"/>
<dbReference type="GeneID" id="117235821"/>
<accession>A0A6J3KM47</accession>
<evidence type="ECO:0000256" key="6">
    <source>
        <dbReference type="ARBA" id="ARBA00023027"/>
    </source>
</evidence>
<comment type="similarity">
    <text evidence="1">Belongs to the NAD kinase family.</text>
</comment>
<dbReference type="SUPFAM" id="SSF111331">
    <property type="entry name" value="NAD kinase/diacylglycerol kinase-like"/>
    <property type="match status" value="1"/>
</dbReference>
<evidence type="ECO:0000256" key="4">
    <source>
        <dbReference type="ARBA" id="ARBA00022777"/>
    </source>
</evidence>
<organism evidence="7 8">
    <name type="scientific">Bombus vosnesenskii</name>
    <dbReference type="NCBI Taxonomy" id="207650"/>
    <lineage>
        <taxon>Eukaryota</taxon>
        <taxon>Metazoa</taxon>
        <taxon>Ecdysozoa</taxon>
        <taxon>Arthropoda</taxon>
        <taxon>Hexapoda</taxon>
        <taxon>Insecta</taxon>
        <taxon>Pterygota</taxon>
        <taxon>Neoptera</taxon>
        <taxon>Endopterygota</taxon>
        <taxon>Hymenoptera</taxon>
        <taxon>Apocrita</taxon>
        <taxon>Aculeata</taxon>
        <taxon>Apoidea</taxon>
        <taxon>Anthophila</taxon>
        <taxon>Apidae</taxon>
        <taxon>Bombus</taxon>
        <taxon>Pyrobombus</taxon>
    </lineage>
</organism>
<sequence>MTTLNHLRKRSARAVQFLQPHKYNASNNLRLFLRNESNFVPKRVLIVAKLSRYHFEKIREPNLSDEQLKFKLLERGSDYDTMIASHIATKHVKSQVIEVLKKLNIEYKIINRENLDRSNFIWADLILPIGGDGTFLLASNMIFDDKTPIIGINSFPERSEGYLMLSPKYTTRIPEIFEMLKAGHYNVVMRRRIRTTIKGDNIWDPPFHTHEKGRVVGEEKFYTQDLKQEISNKLPKKRRLPWLALNEVFIAEILSARISNLLINLNNEEKYHLVRSSGLCVSTGTGSTSWYRSINTVSPQVVKEILSLLDKKQIDNEEIEKISSTFNAGLPFHAEELKLCYSVRDMMVNSMWPTPKCLQPRGFCKKLTVTSQCYDAGLVLDGGIAVPFNFGTTAVLETYPEDSLRALTLPD</sequence>
<dbReference type="RefSeq" id="XP_033354075.1">
    <property type="nucleotide sequence ID" value="XM_033498184.1"/>
</dbReference>
<dbReference type="InterPro" id="IPR016064">
    <property type="entry name" value="NAD/diacylglycerol_kinase_sf"/>
</dbReference>
<evidence type="ECO:0000313" key="7">
    <source>
        <dbReference type="Proteomes" id="UP000504631"/>
    </source>
</evidence>
<dbReference type="KEGG" id="bvk:117235821"/>
<proteinExistence type="inferred from homology"/>
<dbReference type="Gene3D" id="2.60.200.30">
    <property type="entry name" value="Probable inorganic polyphosphate/atp-NAD kinase, domain 2"/>
    <property type="match status" value="1"/>
</dbReference>
<evidence type="ECO:0000256" key="5">
    <source>
        <dbReference type="ARBA" id="ARBA00022857"/>
    </source>
</evidence>
<gene>
    <name evidence="8" type="primary">LOC117235821</name>
</gene>
<name>A0A6J3KM47_9HYME</name>
<dbReference type="Proteomes" id="UP000504631">
    <property type="component" value="Unplaced"/>
</dbReference>
<keyword evidence="3" id="KW-0808">Transferase</keyword>
<keyword evidence="5" id="KW-0521">NADP</keyword>
<dbReference type="InterPro" id="IPR017437">
    <property type="entry name" value="ATP-NAD_kinase_PpnK-typ_C"/>
</dbReference>
<keyword evidence="6" id="KW-0520">NAD</keyword>
<evidence type="ECO:0000256" key="2">
    <source>
        <dbReference type="ARBA" id="ARBA00012120"/>
    </source>
</evidence>
<dbReference type="Pfam" id="PF01513">
    <property type="entry name" value="NAD_kinase"/>
    <property type="match status" value="1"/>
</dbReference>
<dbReference type="GO" id="GO:0003951">
    <property type="term" value="F:NAD+ kinase activity"/>
    <property type="evidence" value="ECO:0007669"/>
    <property type="project" value="UniProtKB-EC"/>
</dbReference>
<dbReference type="GO" id="GO:0005739">
    <property type="term" value="C:mitochondrion"/>
    <property type="evidence" value="ECO:0007669"/>
    <property type="project" value="TreeGrafter"/>
</dbReference>
<dbReference type="Gene3D" id="3.40.50.10330">
    <property type="entry name" value="Probable inorganic polyphosphate/atp-NAD kinase, domain 1"/>
    <property type="match status" value="1"/>
</dbReference>
<dbReference type="PANTHER" id="PTHR13158">
    <property type="match status" value="1"/>
</dbReference>
<dbReference type="InterPro" id="IPR002504">
    <property type="entry name" value="NADK"/>
</dbReference>
<dbReference type="PANTHER" id="PTHR13158:SF5">
    <property type="entry name" value="NAD KINASE 2, MITOCHONDRIAL"/>
    <property type="match status" value="1"/>
</dbReference>
<evidence type="ECO:0000256" key="1">
    <source>
        <dbReference type="ARBA" id="ARBA00010995"/>
    </source>
</evidence>
<reference evidence="8" key="1">
    <citation type="submission" date="2025-08" db="UniProtKB">
        <authorList>
            <consortium name="RefSeq"/>
        </authorList>
    </citation>
    <scope>IDENTIFICATION</scope>
    <source>
        <tissue evidence="8">Muscle</tissue>
    </source>
</reference>